<comment type="caution">
    <text evidence="1">The sequence shown here is derived from an EMBL/GenBank/DDBJ whole genome shotgun (WGS) entry which is preliminary data.</text>
</comment>
<organism evidence="1 2">
    <name type="scientific">Ktedonobacter racemifer DSM 44963</name>
    <dbReference type="NCBI Taxonomy" id="485913"/>
    <lineage>
        <taxon>Bacteria</taxon>
        <taxon>Bacillati</taxon>
        <taxon>Chloroflexota</taxon>
        <taxon>Ktedonobacteria</taxon>
        <taxon>Ktedonobacterales</taxon>
        <taxon>Ktedonobacteraceae</taxon>
        <taxon>Ktedonobacter</taxon>
    </lineage>
</organism>
<sequence length="281" mass="32278">MPEQELFTSEEAVREFVKAGLSETTFRRKVREEKVIDKILPEGRARGALYPADQVREAIKQSRGTAHHNNERTKRTVPDVVLDWVKPEDVPSGLALDQIVYNEMFLASAEVYMAWRRKNPKISMGAFDANDRRTRYGYIGLIPLPEPIILDVLMGRKDEKEITPDEILTYDEPGEYTLLANSAVIHPSYPELANRILHGIMQFWIDQYPEKRIKRIYAQTVSEQGTALAKKLYLSPLYLMGSDGLVRVKDAYVLDMNEKAVSKVIRLFQEQLEAKSHLNQK</sequence>
<dbReference type="EMBL" id="ADVG01000002">
    <property type="protein sequence ID" value="EFH87272.1"/>
    <property type="molecule type" value="Genomic_DNA"/>
</dbReference>
<protein>
    <submittedName>
        <fullName evidence="1">Uncharacterized protein</fullName>
    </submittedName>
</protein>
<dbReference type="Proteomes" id="UP000004508">
    <property type="component" value="Unassembled WGS sequence"/>
</dbReference>
<reference evidence="1 2" key="1">
    <citation type="journal article" date="2011" name="Stand. Genomic Sci.">
        <title>Non-contiguous finished genome sequence and contextual data of the filamentous soil bacterium Ktedonobacter racemifer type strain (SOSP1-21).</title>
        <authorList>
            <person name="Chang Y.J."/>
            <person name="Land M."/>
            <person name="Hauser L."/>
            <person name="Chertkov O."/>
            <person name="Del Rio T.G."/>
            <person name="Nolan M."/>
            <person name="Copeland A."/>
            <person name="Tice H."/>
            <person name="Cheng J.F."/>
            <person name="Lucas S."/>
            <person name="Han C."/>
            <person name="Goodwin L."/>
            <person name="Pitluck S."/>
            <person name="Ivanova N."/>
            <person name="Ovchinikova G."/>
            <person name="Pati A."/>
            <person name="Chen A."/>
            <person name="Palaniappan K."/>
            <person name="Mavromatis K."/>
            <person name="Liolios K."/>
            <person name="Brettin T."/>
            <person name="Fiebig A."/>
            <person name="Rohde M."/>
            <person name="Abt B."/>
            <person name="Goker M."/>
            <person name="Detter J.C."/>
            <person name="Woyke T."/>
            <person name="Bristow J."/>
            <person name="Eisen J.A."/>
            <person name="Markowitz V."/>
            <person name="Hugenholtz P."/>
            <person name="Kyrpides N.C."/>
            <person name="Klenk H.P."/>
            <person name="Lapidus A."/>
        </authorList>
    </citation>
    <scope>NUCLEOTIDE SEQUENCE [LARGE SCALE GENOMIC DNA]</scope>
    <source>
        <strain evidence="2">DSM 44963</strain>
    </source>
</reference>
<gene>
    <name evidence="1" type="ORF">Krac_8602</name>
</gene>
<proteinExistence type="predicted"/>
<accession>D6TNE1</accession>
<dbReference type="OrthoDB" id="147618at2"/>
<name>D6TNE1_KTERA</name>
<keyword evidence="2" id="KW-1185">Reference proteome</keyword>
<evidence type="ECO:0000313" key="1">
    <source>
        <dbReference type="EMBL" id="EFH87272.1"/>
    </source>
</evidence>
<dbReference type="InParanoid" id="D6TNE1"/>
<evidence type="ECO:0000313" key="2">
    <source>
        <dbReference type="Proteomes" id="UP000004508"/>
    </source>
</evidence>
<dbReference type="STRING" id="485913.Krac_8602"/>
<dbReference type="AlphaFoldDB" id="D6TNE1"/>
<dbReference type="RefSeq" id="WP_007912272.1">
    <property type="nucleotide sequence ID" value="NZ_ADVG01000002.1"/>
</dbReference>